<evidence type="ECO:0000256" key="2">
    <source>
        <dbReference type="ARBA" id="ARBA00022679"/>
    </source>
</evidence>
<dbReference type="InterPro" id="IPR000477">
    <property type="entry name" value="RT_dom"/>
</dbReference>
<dbReference type="Pfam" id="PF00078">
    <property type="entry name" value="RVT_1"/>
    <property type="match status" value="1"/>
</dbReference>
<keyword evidence="2" id="KW-0808">Transferase</keyword>
<dbReference type="STRING" id="931089.CDES_01850"/>
<dbReference type="InterPro" id="IPR000123">
    <property type="entry name" value="Reverse_transcriptase_msDNA"/>
</dbReference>
<gene>
    <name evidence="11" type="ORF">CDES_01850</name>
</gene>
<protein>
    <recommendedName>
        <fullName evidence="1">RNA-directed DNA polymerase</fullName>
        <ecNumber evidence="1">2.7.7.49</ecNumber>
    </recommendedName>
</protein>
<keyword evidence="4" id="KW-0479">Metal-binding</keyword>
<dbReference type="SUPFAM" id="SSF56672">
    <property type="entry name" value="DNA/RNA polymerases"/>
    <property type="match status" value="1"/>
</dbReference>
<evidence type="ECO:0000259" key="10">
    <source>
        <dbReference type="PROSITE" id="PS50878"/>
    </source>
</evidence>
<evidence type="ECO:0000256" key="1">
    <source>
        <dbReference type="ARBA" id="ARBA00012493"/>
    </source>
</evidence>
<evidence type="ECO:0000256" key="3">
    <source>
        <dbReference type="ARBA" id="ARBA00022695"/>
    </source>
</evidence>
<dbReference type="GO" id="GO:0051607">
    <property type="term" value="P:defense response to virus"/>
    <property type="evidence" value="ECO:0007669"/>
    <property type="project" value="UniProtKB-KW"/>
</dbReference>
<dbReference type="KEGG" id="cdx:CDES_01850"/>
<feature type="domain" description="Reverse transcriptase" evidence="10">
    <location>
        <begin position="54"/>
        <end position="294"/>
    </location>
</feature>
<dbReference type="InterPro" id="IPR043502">
    <property type="entry name" value="DNA/RNA_pol_sf"/>
</dbReference>
<dbReference type="GO" id="GO:0003723">
    <property type="term" value="F:RNA binding"/>
    <property type="evidence" value="ECO:0007669"/>
    <property type="project" value="InterPro"/>
</dbReference>
<dbReference type="PROSITE" id="PS50878">
    <property type="entry name" value="RT_POL"/>
    <property type="match status" value="1"/>
</dbReference>
<comment type="catalytic activity">
    <reaction evidence="9">
        <text>DNA(n) + a 2'-deoxyribonucleoside 5'-triphosphate = DNA(n+1) + diphosphate</text>
        <dbReference type="Rhea" id="RHEA:22508"/>
        <dbReference type="Rhea" id="RHEA-COMP:17339"/>
        <dbReference type="Rhea" id="RHEA-COMP:17340"/>
        <dbReference type="ChEBI" id="CHEBI:33019"/>
        <dbReference type="ChEBI" id="CHEBI:61560"/>
        <dbReference type="ChEBI" id="CHEBI:173112"/>
        <dbReference type="EC" id="2.7.7.49"/>
    </reaction>
</comment>
<name>A0A0M5ILK5_9CORY</name>
<evidence type="ECO:0000256" key="8">
    <source>
        <dbReference type="ARBA" id="ARBA00034120"/>
    </source>
</evidence>
<dbReference type="OrthoDB" id="1550386at2"/>
<keyword evidence="5" id="KW-0460">Magnesium</keyword>
<dbReference type="EMBL" id="CP009220">
    <property type="protein sequence ID" value="ALC04836.1"/>
    <property type="molecule type" value="Genomic_DNA"/>
</dbReference>
<dbReference type="PRINTS" id="PR00866">
    <property type="entry name" value="RNADNAPOLMS"/>
</dbReference>
<dbReference type="PANTHER" id="PTHR34047">
    <property type="entry name" value="NUCLEAR INTRON MATURASE 1, MITOCHONDRIAL-RELATED"/>
    <property type="match status" value="1"/>
</dbReference>
<dbReference type="InterPro" id="IPR051083">
    <property type="entry name" value="GrpII_Intron_Splice-Mob/Def"/>
</dbReference>
<organism evidence="11 12">
    <name type="scientific">Corynebacterium deserti GIMN1.010</name>
    <dbReference type="NCBI Taxonomy" id="931089"/>
    <lineage>
        <taxon>Bacteria</taxon>
        <taxon>Bacillati</taxon>
        <taxon>Actinomycetota</taxon>
        <taxon>Actinomycetes</taxon>
        <taxon>Mycobacteriales</taxon>
        <taxon>Corynebacteriaceae</taxon>
        <taxon>Corynebacterium</taxon>
    </lineage>
</organism>
<evidence type="ECO:0000256" key="6">
    <source>
        <dbReference type="ARBA" id="ARBA00022918"/>
    </source>
</evidence>
<evidence type="ECO:0000313" key="11">
    <source>
        <dbReference type="EMBL" id="ALC04836.1"/>
    </source>
</evidence>
<keyword evidence="6" id="KW-0695">RNA-directed DNA polymerase</keyword>
<keyword evidence="7" id="KW-0051">Antiviral defense</keyword>
<evidence type="ECO:0000256" key="9">
    <source>
        <dbReference type="ARBA" id="ARBA00048173"/>
    </source>
</evidence>
<evidence type="ECO:0000256" key="5">
    <source>
        <dbReference type="ARBA" id="ARBA00022842"/>
    </source>
</evidence>
<dbReference type="PATRIC" id="fig|931089.4.peg.376"/>
<evidence type="ECO:0000313" key="12">
    <source>
        <dbReference type="Proteomes" id="UP000068067"/>
    </source>
</evidence>
<dbReference type="AlphaFoldDB" id="A0A0M5ILK5"/>
<comment type="similarity">
    <text evidence="8">Belongs to the bacterial reverse transcriptase family.</text>
</comment>
<keyword evidence="12" id="KW-1185">Reference proteome</keyword>
<dbReference type="GO" id="GO:0046872">
    <property type="term" value="F:metal ion binding"/>
    <property type="evidence" value="ECO:0007669"/>
    <property type="project" value="UniProtKB-KW"/>
</dbReference>
<accession>A0A0M5ILK5</accession>
<keyword evidence="3" id="KW-0548">Nucleotidyltransferase</keyword>
<dbReference type="CDD" id="cd03487">
    <property type="entry name" value="RT_Bac_retron_II"/>
    <property type="match status" value="1"/>
</dbReference>
<reference evidence="11 12" key="1">
    <citation type="submission" date="2014-08" db="EMBL/GenBank/DDBJ databases">
        <title>Complete genome sequence of Corynebacterium deserti GIMN1.010 (=DSM 45689), isolated from desert sand in western China.</title>
        <authorList>
            <person name="Ruckert C."/>
            <person name="Albersmeier A."/>
            <person name="Kalinowski J."/>
        </authorList>
    </citation>
    <scope>NUCLEOTIDE SEQUENCE [LARGE SCALE GENOMIC DNA]</scope>
    <source>
        <strain evidence="11 12">GIMN1.010</strain>
    </source>
</reference>
<evidence type="ECO:0000256" key="4">
    <source>
        <dbReference type="ARBA" id="ARBA00022723"/>
    </source>
</evidence>
<dbReference type="EC" id="2.7.7.49" evidence="1"/>
<dbReference type="Proteomes" id="UP000068067">
    <property type="component" value="Chromosome"/>
</dbReference>
<dbReference type="GO" id="GO:0003964">
    <property type="term" value="F:RNA-directed DNA polymerase activity"/>
    <property type="evidence" value="ECO:0007669"/>
    <property type="project" value="UniProtKB-KW"/>
</dbReference>
<sequence>MNNFSPNLYINQRPNEMPGRVAKIAWRGIVSQRDRGLTPILTLGHLASATGIDHAFLRSVVDRSWDPYQEIKISKKRGGTRKLARPHPLLMEAQRWILYNVLPNLELNDASFAYTSGRSIVDCAQRHVGARWILKLDLKDFFDSVSEKSIYRIFLNLGYEKLVSLELARLCTRVTPNSPRFGGNLDKYETIFDYRHPAQGQLPQGAPTSGALANAAMFRIDCALQKLARKHSYTYTRYSDDLVFSTGEKASRSQLITLKKKIQHEIVSTRFQLRKDKTRIITPGARKIVLGLLITESEVRLTPEFKRRILVHLRGVEKFGLYSHVQHRNFDSTLSFINHLEGLIEFASNVEPEFAHESLRNWREMVPLI</sequence>
<evidence type="ECO:0000256" key="7">
    <source>
        <dbReference type="ARBA" id="ARBA00023118"/>
    </source>
</evidence>
<proteinExistence type="inferred from homology"/>
<dbReference type="PANTHER" id="PTHR34047:SF7">
    <property type="entry name" value="RNA-DIRECTED DNA POLYMERASE"/>
    <property type="match status" value="1"/>
</dbReference>
<dbReference type="RefSeq" id="WP_082353309.1">
    <property type="nucleotide sequence ID" value="NZ_CP009220.1"/>
</dbReference>